<feature type="transmembrane region" description="Helical" evidence="7">
    <location>
        <begin position="403"/>
        <end position="423"/>
    </location>
</feature>
<feature type="signal peptide" evidence="8">
    <location>
        <begin position="1"/>
        <end position="19"/>
    </location>
</feature>
<dbReference type="Gene3D" id="2.60.40.1250">
    <property type="entry name" value="Thiol:disulfide interchange protein DsbD, N-terminal domain"/>
    <property type="match status" value="1"/>
</dbReference>
<dbReference type="InterPro" id="IPR036249">
    <property type="entry name" value="Thioredoxin-like_sf"/>
</dbReference>
<evidence type="ECO:0000313" key="11">
    <source>
        <dbReference type="Proteomes" id="UP000006426"/>
    </source>
</evidence>
<keyword evidence="8" id="KW-0732">Signal</keyword>
<dbReference type="InterPro" id="IPR003834">
    <property type="entry name" value="Cyt_c_assmbl_TM_dom"/>
</dbReference>
<feature type="domain" description="Thioredoxin" evidence="9">
    <location>
        <begin position="429"/>
        <end position="553"/>
    </location>
</feature>
<dbReference type="Gene3D" id="3.40.30.10">
    <property type="entry name" value="Glutaredoxin"/>
    <property type="match status" value="1"/>
</dbReference>
<dbReference type="SUPFAM" id="SSF52833">
    <property type="entry name" value="Thioredoxin-like"/>
    <property type="match status" value="1"/>
</dbReference>
<dbReference type="InterPro" id="IPR013766">
    <property type="entry name" value="Thioredoxin_domain"/>
</dbReference>
<geneLocation type="plasmid" evidence="11">
    <name>pmppla107</name>
</geneLocation>
<dbReference type="PANTHER" id="PTHR32234">
    <property type="entry name" value="THIOL:DISULFIDE INTERCHANGE PROTEIN DSBD"/>
    <property type="match status" value="1"/>
</dbReference>
<feature type="transmembrane region" description="Helical" evidence="7">
    <location>
        <begin position="313"/>
        <end position="335"/>
    </location>
</feature>
<dbReference type="AlphaFoldDB" id="A0AAD0PWJ0"/>
<gene>
    <name evidence="10" type="ORF">PLA107_032985</name>
</gene>
<dbReference type="GO" id="GO:0005886">
    <property type="term" value="C:plasma membrane"/>
    <property type="evidence" value="ECO:0007669"/>
    <property type="project" value="UniProtKB-SubCell"/>
</dbReference>
<sequence length="554" mass="59204">MPRFVLYLLLMFSTCIAHAGVLDLNQQPWATSTPDPEKGMNVGFAQREGDGIHVVLAVQPGFSVYRDSLSFESAGLPVNPLSMPDGTFKEDPSFGRVEVYHDGAQVILPLVSDRTLKVRMQGCLDTGLCFEQQTRIVQIEGELPTAAEITPQSPGSLWWFFMAGVLLALTPCVLPTLPLLLHAMSGGHASRPRQALYGMGYVSASALSYAGLGVLIGYLGSSFDLRTALQGPIPVTLITLSLVALAAVNMGWRVPGLGFISSGAGQGLLSKIKGGNLASSAALGVVSTIMLSPCVSAPLAGIMIYLAQTGDSLYTGACLLLLGVGMGLPLLILALGGKRLIPKSGPWLIAMKEGSALMLIMAAAVNASRLLTPSQTLILIGAMALGGSIYLKLRWPNKWNKLMGATLIFLVFAYGFLCISGGLNGQDDWKQPLAAKQILVDETYDNVAQLSQALARPGPKVVVISAQWCLNCKVEERELWESNVKSQYPGVTWIKLDITHSNPETADWLQKKGLFGPPALLFVDTQGAEDRNLRQVGNIDTTQVRKALESLSAK</sequence>
<protein>
    <submittedName>
        <fullName evidence="10">Thiol:disulfide interchange protein</fullName>
    </submittedName>
</protein>
<evidence type="ECO:0000256" key="2">
    <source>
        <dbReference type="ARBA" id="ARBA00022475"/>
    </source>
</evidence>
<evidence type="ECO:0000256" key="5">
    <source>
        <dbReference type="ARBA" id="ARBA00022989"/>
    </source>
</evidence>
<dbReference type="PANTHER" id="PTHR32234:SF0">
    <property type="entry name" value="THIOL:DISULFIDE INTERCHANGE PROTEIN DSBD"/>
    <property type="match status" value="1"/>
</dbReference>
<evidence type="ECO:0000256" key="1">
    <source>
        <dbReference type="ARBA" id="ARBA00004651"/>
    </source>
</evidence>
<evidence type="ECO:0000256" key="8">
    <source>
        <dbReference type="SAM" id="SignalP"/>
    </source>
</evidence>
<keyword evidence="5 7" id="KW-1133">Transmembrane helix</keyword>
<keyword evidence="4" id="KW-0201">Cytochrome c-type biogenesis</keyword>
<dbReference type="Proteomes" id="UP000006426">
    <property type="component" value="Plasmid pmppla107"/>
</dbReference>
<evidence type="ECO:0000313" key="10">
    <source>
        <dbReference type="EMBL" id="AXH60042.1"/>
    </source>
</evidence>
<dbReference type="SUPFAM" id="SSF74863">
    <property type="entry name" value="Thiol:disulfide interchange protein DsbD, N-terminal domain (DsbD-alpha)"/>
    <property type="match status" value="1"/>
</dbReference>
<feature type="transmembrane region" description="Helical" evidence="7">
    <location>
        <begin position="231"/>
        <end position="252"/>
    </location>
</feature>
<keyword evidence="10" id="KW-0614">Plasmid</keyword>
<organism evidence="10 11">
    <name type="scientific">Pseudomonas amygdali pv. lachrymans str. M301315</name>
    <dbReference type="NCBI Taxonomy" id="629260"/>
    <lineage>
        <taxon>Bacteria</taxon>
        <taxon>Pseudomonadati</taxon>
        <taxon>Pseudomonadota</taxon>
        <taxon>Gammaproteobacteria</taxon>
        <taxon>Pseudomonadales</taxon>
        <taxon>Pseudomonadaceae</taxon>
        <taxon>Pseudomonas</taxon>
        <taxon>Pseudomonas amygdali</taxon>
    </lineage>
</organism>
<dbReference type="GO" id="GO:0015035">
    <property type="term" value="F:protein-disulfide reductase activity"/>
    <property type="evidence" value="ECO:0007669"/>
    <property type="project" value="TreeGrafter"/>
</dbReference>
<dbReference type="GO" id="GO:0017004">
    <property type="term" value="P:cytochrome complex assembly"/>
    <property type="evidence" value="ECO:0007669"/>
    <property type="project" value="UniProtKB-KW"/>
</dbReference>
<keyword evidence="6 7" id="KW-0472">Membrane</keyword>
<name>A0AAD0PWJ0_PSEAV</name>
<evidence type="ECO:0000259" key="9">
    <source>
        <dbReference type="PROSITE" id="PS51352"/>
    </source>
</evidence>
<feature type="transmembrane region" description="Helical" evidence="7">
    <location>
        <begin position="371"/>
        <end position="391"/>
    </location>
</feature>
<feature type="chain" id="PRO_5041984093" evidence="8">
    <location>
        <begin position="20"/>
        <end position="554"/>
    </location>
</feature>
<evidence type="ECO:0000256" key="3">
    <source>
        <dbReference type="ARBA" id="ARBA00022692"/>
    </source>
</evidence>
<dbReference type="GeneID" id="39473755"/>
<keyword evidence="3 7" id="KW-0812">Transmembrane</keyword>
<dbReference type="PROSITE" id="PS51352">
    <property type="entry name" value="THIOREDOXIN_2"/>
    <property type="match status" value="1"/>
</dbReference>
<evidence type="ECO:0000256" key="7">
    <source>
        <dbReference type="SAM" id="Phobius"/>
    </source>
</evidence>
<feature type="transmembrane region" description="Helical" evidence="7">
    <location>
        <begin position="281"/>
        <end position="307"/>
    </location>
</feature>
<dbReference type="GO" id="GO:0045454">
    <property type="term" value="P:cell redox homeostasis"/>
    <property type="evidence" value="ECO:0007669"/>
    <property type="project" value="TreeGrafter"/>
</dbReference>
<dbReference type="Pfam" id="PF11412">
    <property type="entry name" value="DsbD_N"/>
    <property type="match status" value="1"/>
</dbReference>
<dbReference type="RefSeq" id="WP_005742884.1">
    <property type="nucleotide sequence ID" value="NZ_CP031226.1"/>
</dbReference>
<dbReference type="Pfam" id="PF02683">
    <property type="entry name" value="DsbD_TM"/>
    <property type="match status" value="1"/>
</dbReference>
<reference evidence="10 11" key="1">
    <citation type="journal article" date="2011" name="PLoS Pathog.">
        <title>Dynamic evolution of pathogenicity revealed by sequencing and comparative genomics of 19 Pseudomonas syringae isolates.</title>
        <authorList>
            <person name="Baltrus D.A."/>
            <person name="Nishimura M.T."/>
            <person name="Romanchuk A."/>
            <person name="Chang J.H."/>
            <person name="Mukhtar M.S."/>
            <person name="Cherkis K."/>
            <person name="Roach J."/>
            <person name="Grant S.R."/>
            <person name="Jones C.D."/>
            <person name="Dangl J.L."/>
        </authorList>
    </citation>
    <scope>NUCLEOTIDE SEQUENCE [LARGE SCALE GENOMIC DNA]</scope>
    <source>
        <strain evidence="10 11">M301315</strain>
    </source>
</reference>
<keyword evidence="2" id="KW-1003">Cell membrane</keyword>
<accession>A0AAD0PWJ0</accession>
<evidence type="ECO:0000256" key="6">
    <source>
        <dbReference type="ARBA" id="ARBA00023136"/>
    </source>
</evidence>
<dbReference type="EMBL" id="CP031226">
    <property type="protein sequence ID" value="AXH60042.1"/>
    <property type="molecule type" value="Genomic_DNA"/>
</dbReference>
<comment type="subcellular location">
    <subcellularLocation>
        <location evidence="1">Cell membrane</location>
        <topology evidence="1">Multi-pass membrane protein</topology>
    </subcellularLocation>
</comment>
<dbReference type="InterPro" id="IPR028250">
    <property type="entry name" value="DsbDN"/>
</dbReference>
<evidence type="ECO:0000256" key="4">
    <source>
        <dbReference type="ARBA" id="ARBA00022748"/>
    </source>
</evidence>
<proteinExistence type="predicted"/>
<dbReference type="InterPro" id="IPR036929">
    <property type="entry name" value="DsbDN_sf"/>
</dbReference>
<feature type="transmembrane region" description="Helical" evidence="7">
    <location>
        <begin position="195"/>
        <end position="219"/>
    </location>
</feature>
<feature type="transmembrane region" description="Helical" evidence="7">
    <location>
        <begin position="157"/>
        <end position="183"/>
    </location>
</feature>